<protein>
    <recommendedName>
        <fullName evidence="3 9">Nicotinate phosphoribosyltransferase</fullName>
        <ecNumber evidence="3 9">6.3.4.21</ecNumber>
    </recommendedName>
</protein>
<dbReference type="NCBIfam" id="TIGR01513">
    <property type="entry name" value="NAPRTase_put"/>
    <property type="match status" value="1"/>
</dbReference>
<dbReference type="InterPro" id="IPR006405">
    <property type="entry name" value="Nic_PRibTrfase_pncB"/>
</dbReference>
<evidence type="ECO:0000313" key="14">
    <source>
        <dbReference type="Proteomes" id="UP000249115"/>
    </source>
</evidence>
<dbReference type="Pfam" id="PF17956">
    <property type="entry name" value="NAPRTase_C"/>
    <property type="match status" value="1"/>
</dbReference>
<dbReference type="GO" id="GO:0034355">
    <property type="term" value="P:NAD+ biosynthetic process via the salvage pathway"/>
    <property type="evidence" value="ECO:0007669"/>
    <property type="project" value="TreeGrafter"/>
</dbReference>
<keyword evidence="6 9" id="KW-0662">Pyridine nucleotide biosynthesis</keyword>
<comment type="function">
    <text evidence="9">Catalyzes the first step in the biosynthesis of NAD from nicotinic acid, the ATP-dependent synthesis of beta-nicotinate D-ribonucleotide from nicotinate and 5-phospho-D-ribose 1-phosphate.</text>
</comment>
<evidence type="ECO:0000259" key="12">
    <source>
        <dbReference type="Pfam" id="PF17956"/>
    </source>
</evidence>
<dbReference type="SUPFAM" id="SSF51690">
    <property type="entry name" value="Nicotinate/Quinolinate PRTase C-terminal domain-like"/>
    <property type="match status" value="1"/>
</dbReference>
<dbReference type="Gene3D" id="3.20.140.10">
    <property type="entry name" value="nicotinate phosphoribosyltransferase"/>
    <property type="match status" value="1"/>
</dbReference>
<dbReference type="InterPro" id="IPR040727">
    <property type="entry name" value="NAPRTase_N"/>
</dbReference>
<dbReference type="InterPro" id="IPR013785">
    <property type="entry name" value="Aldolase_TIM"/>
</dbReference>
<evidence type="ECO:0000259" key="10">
    <source>
        <dbReference type="Pfam" id="PF04095"/>
    </source>
</evidence>
<comment type="catalytic activity">
    <reaction evidence="8 9">
        <text>5-phospho-alpha-D-ribose 1-diphosphate + nicotinate + ATP + H2O = nicotinate beta-D-ribonucleotide + ADP + phosphate + diphosphate</text>
        <dbReference type="Rhea" id="RHEA:36163"/>
        <dbReference type="ChEBI" id="CHEBI:15377"/>
        <dbReference type="ChEBI" id="CHEBI:30616"/>
        <dbReference type="ChEBI" id="CHEBI:32544"/>
        <dbReference type="ChEBI" id="CHEBI:33019"/>
        <dbReference type="ChEBI" id="CHEBI:43474"/>
        <dbReference type="ChEBI" id="CHEBI:57502"/>
        <dbReference type="ChEBI" id="CHEBI:58017"/>
        <dbReference type="ChEBI" id="CHEBI:456216"/>
        <dbReference type="EC" id="6.3.4.21"/>
    </reaction>
</comment>
<dbReference type="InterPro" id="IPR041619">
    <property type="entry name" value="NAPRTase_C"/>
</dbReference>
<dbReference type="PANTHER" id="PTHR11098:SF1">
    <property type="entry name" value="NICOTINATE PHOSPHORIBOSYLTRANSFERASE"/>
    <property type="match status" value="1"/>
</dbReference>
<dbReference type="PANTHER" id="PTHR11098">
    <property type="entry name" value="NICOTINATE PHOSPHORIBOSYLTRANSFERASE"/>
    <property type="match status" value="1"/>
</dbReference>
<keyword evidence="4" id="KW-0597">Phosphoprotein</keyword>
<evidence type="ECO:0000256" key="1">
    <source>
        <dbReference type="ARBA" id="ARBA00004952"/>
    </source>
</evidence>
<comment type="pathway">
    <text evidence="1 9">Cofactor biosynthesis; NAD(+) biosynthesis; nicotinate D-ribonucleotide from nicotinate: step 1/1.</text>
</comment>
<evidence type="ECO:0000256" key="5">
    <source>
        <dbReference type="ARBA" id="ARBA00022598"/>
    </source>
</evidence>
<keyword evidence="5 9" id="KW-0436">Ligase</keyword>
<accession>A0A2W7RLU1</accession>
<evidence type="ECO:0000256" key="4">
    <source>
        <dbReference type="ARBA" id="ARBA00022553"/>
    </source>
</evidence>
<organism evidence="13 14">
    <name type="scientific">Algoriphagus ratkowskyi</name>
    <dbReference type="NCBI Taxonomy" id="57028"/>
    <lineage>
        <taxon>Bacteria</taxon>
        <taxon>Pseudomonadati</taxon>
        <taxon>Bacteroidota</taxon>
        <taxon>Cytophagia</taxon>
        <taxon>Cytophagales</taxon>
        <taxon>Cyclobacteriaceae</taxon>
        <taxon>Algoriphagus</taxon>
    </lineage>
</organism>
<evidence type="ECO:0000256" key="9">
    <source>
        <dbReference type="RuleBase" id="RU365100"/>
    </source>
</evidence>
<evidence type="ECO:0000256" key="2">
    <source>
        <dbReference type="ARBA" id="ARBA00010897"/>
    </source>
</evidence>
<dbReference type="FunFam" id="3.20.20.70:FF:000076">
    <property type="entry name" value="Nicotinate phosphoribosyltransferase"/>
    <property type="match status" value="1"/>
</dbReference>
<dbReference type="EC" id="6.3.4.21" evidence="3 9"/>
<comment type="PTM">
    <text evidence="9">Transiently phosphorylated on a His residue during the reaction cycle. Phosphorylation strongly increases the affinity for substrates and increases the rate of nicotinate D-ribonucleotide production. Dephosphorylation regenerates the low-affinity form of the enzyme, leading to product release.</text>
</comment>
<dbReference type="GO" id="GO:0047280">
    <property type="term" value="F:nicotinamide phosphoribosyltransferase activity"/>
    <property type="evidence" value="ECO:0007669"/>
    <property type="project" value="UniProtKB-ARBA"/>
</dbReference>
<dbReference type="GO" id="GO:0005829">
    <property type="term" value="C:cytosol"/>
    <property type="evidence" value="ECO:0007669"/>
    <property type="project" value="TreeGrafter"/>
</dbReference>
<dbReference type="GO" id="GO:0004516">
    <property type="term" value="F:nicotinate phosphoribosyltransferase activity"/>
    <property type="evidence" value="ECO:0007669"/>
    <property type="project" value="UniProtKB-UniRule"/>
</dbReference>
<evidence type="ECO:0000256" key="7">
    <source>
        <dbReference type="ARBA" id="ARBA00022679"/>
    </source>
</evidence>
<dbReference type="Pfam" id="PF04095">
    <property type="entry name" value="NAPRTase"/>
    <property type="match status" value="1"/>
</dbReference>
<dbReference type="UniPathway" id="UPA00253">
    <property type="reaction ID" value="UER00457"/>
</dbReference>
<evidence type="ECO:0000313" key="13">
    <source>
        <dbReference type="EMBL" id="PZX55499.1"/>
    </source>
</evidence>
<dbReference type="InterPro" id="IPR041525">
    <property type="entry name" value="N/Namide_PRibTrfase"/>
</dbReference>
<dbReference type="Proteomes" id="UP000249115">
    <property type="component" value="Unassembled WGS sequence"/>
</dbReference>
<evidence type="ECO:0000256" key="8">
    <source>
        <dbReference type="ARBA" id="ARBA00048668"/>
    </source>
</evidence>
<dbReference type="InterPro" id="IPR007229">
    <property type="entry name" value="Nic_PRibTrfase-Fam"/>
</dbReference>
<reference evidence="13 14" key="1">
    <citation type="submission" date="2018-06" db="EMBL/GenBank/DDBJ databases">
        <title>Genomic Encyclopedia of Archaeal and Bacterial Type Strains, Phase II (KMG-II): from individual species to whole genera.</title>
        <authorList>
            <person name="Goeker M."/>
        </authorList>
    </citation>
    <scope>NUCLEOTIDE SEQUENCE [LARGE SCALE GENOMIC DNA]</scope>
    <source>
        <strain evidence="13 14">DSM 22686</strain>
    </source>
</reference>
<feature type="domain" description="Nicotinate/nicotinamide phosphoribosyltransferase" evidence="10">
    <location>
        <begin position="196"/>
        <end position="355"/>
    </location>
</feature>
<comment type="similarity">
    <text evidence="2 9">Belongs to the NAPRTase family.</text>
</comment>
<dbReference type="NCBIfam" id="NF006695">
    <property type="entry name" value="PRK09243.1-2"/>
    <property type="match status" value="1"/>
</dbReference>
<feature type="domain" description="Nicotinate phosphoribosyltransferase C-terminal" evidence="12">
    <location>
        <begin position="381"/>
        <end position="487"/>
    </location>
</feature>
<dbReference type="CDD" id="cd01570">
    <property type="entry name" value="NAPRTase_A"/>
    <property type="match status" value="1"/>
</dbReference>
<name>A0A2W7RLU1_9BACT</name>
<proteinExistence type="inferred from homology"/>
<dbReference type="Gene3D" id="3.20.20.70">
    <property type="entry name" value="Aldolase class I"/>
    <property type="match status" value="1"/>
</dbReference>
<evidence type="ECO:0000256" key="3">
    <source>
        <dbReference type="ARBA" id="ARBA00013236"/>
    </source>
</evidence>
<dbReference type="NCBIfam" id="NF009131">
    <property type="entry name" value="PRK12484.1"/>
    <property type="match status" value="1"/>
</dbReference>
<gene>
    <name evidence="13" type="ORF">LV84_02637</name>
</gene>
<dbReference type="Pfam" id="PF17767">
    <property type="entry name" value="NAPRTase_N"/>
    <property type="match status" value="1"/>
</dbReference>
<dbReference type="EMBL" id="QKZU01000009">
    <property type="protein sequence ID" value="PZX55499.1"/>
    <property type="molecule type" value="Genomic_DNA"/>
</dbReference>
<keyword evidence="13" id="KW-0328">Glycosyltransferase</keyword>
<evidence type="ECO:0000259" key="11">
    <source>
        <dbReference type="Pfam" id="PF17767"/>
    </source>
</evidence>
<evidence type="ECO:0000256" key="6">
    <source>
        <dbReference type="ARBA" id="ARBA00022642"/>
    </source>
</evidence>
<dbReference type="PIRSF" id="PIRSF000484">
    <property type="entry name" value="NAPRT"/>
    <property type="match status" value="1"/>
</dbReference>
<dbReference type="SUPFAM" id="SSF54675">
    <property type="entry name" value="Nicotinate/Quinolinate PRTase N-terminal domain-like"/>
    <property type="match status" value="1"/>
</dbReference>
<comment type="caution">
    <text evidence="13">The sequence shown here is derived from an EMBL/GenBank/DDBJ whole genome shotgun (WGS) entry which is preliminary data.</text>
</comment>
<dbReference type="InterPro" id="IPR036068">
    <property type="entry name" value="Nicotinate_pribotase-like_C"/>
</dbReference>
<keyword evidence="7 9" id="KW-0808">Transferase</keyword>
<feature type="domain" description="Nicotinate phosphoribosyltransferase N-terminal" evidence="11">
    <location>
        <begin position="22"/>
        <end position="152"/>
    </location>
</feature>
<dbReference type="AlphaFoldDB" id="A0A2W7RLU1"/>
<sequence>MSFVKHDIMKITKDLYQSSLALLTDFYQLTMAYAYWKSGKAEQEAVFNLFFRKHPFQGGFTIAAGLDYVVDYCNSLKFSEEDLSYLATMKSKDNQSLFEVEFLNYLREMKFSCDIDAVEEGTVVFPNTPLVRVKGPLIQCQLLETPLLNIINFQTLIATKAARINLAAQGEPVLEFGLRRAQGIDGGLAASRAAYIGGCTSTSNVMAGKLFGIPVSGTHAHSWIMSFETELEAFEAYADAFPDQSIFLVDTYDTVNGIKNAIKVGNALRDNGKEMIGIRIDSGDLAYFSNVAREMLDEAGFPNAKIVASNDLDENIITSLKGQESSINVWGVGTKLVTAFDQPALGGVYKLSAIKDKNGEWIPKIKLSQQSLKINIPGLHTVKRFFSKGKAVADMIYLESQELNPQAALIIDPNDPTRRKRMMPAFYQEEILLKPIFKRGKLIYILPKINQIRDRVQLQLDSLDKTHKRMVNPHLYPIGLEENLHRLRMELVLKAKQVDNGIETEKSPGSNGVDSEK</sequence>